<organism evidence="1 2">
    <name type="scientific">Burkholderia cepacia</name>
    <name type="common">Pseudomonas cepacia</name>
    <dbReference type="NCBI Taxonomy" id="292"/>
    <lineage>
        <taxon>Bacteria</taxon>
        <taxon>Pseudomonadati</taxon>
        <taxon>Pseudomonadota</taxon>
        <taxon>Betaproteobacteria</taxon>
        <taxon>Burkholderiales</taxon>
        <taxon>Burkholderiaceae</taxon>
        <taxon>Burkholderia</taxon>
        <taxon>Burkholderia cepacia complex</taxon>
    </lineage>
</organism>
<evidence type="ECO:0000313" key="2">
    <source>
        <dbReference type="Proteomes" id="UP000036338"/>
    </source>
</evidence>
<dbReference type="RefSeq" id="WP_048251963.1">
    <property type="nucleotide sequence ID" value="NZ_LDWR01000099.1"/>
</dbReference>
<protein>
    <submittedName>
        <fullName evidence="1">Uncharacterized protein</fullName>
    </submittedName>
</protein>
<dbReference type="Proteomes" id="UP000036338">
    <property type="component" value="Unassembled WGS sequence"/>
</dbReference>
<comment type="caution">
    <text evidence="1">The sequence shown here is derived from an EMBL/GenBank/DDBJ whole genome shotgun (WGS) entry which is preliminary data.</text>
</comment>
<accession>A0A0J5Z0P5</accession>
<proteinExistence type="predicted"/>
<dbReference type="EMBL" id="LDWR01000099">
    <property type="protein sequence ID" value="KML43238.1"/>
    <property type="molecule type" value="Genomic_DNA"/>
</dbReference>
<reference evidence="1 2" key="1">
    <citation type="submission" date="2015-05" db="EMBL/GenBank/DDBJ databases">
        <title>Draft genome of Burkholderia cepacia LK29.</title>
        <authorList>
            <person name="Chan X.Y."/>
        </authorList>
    </citation>
    <scope>NUCLEOTIDE SEQUENCE [LARGE SCALE GENOMIC DNA]</scope>
    <source>
        <strain evidence="1 2">LK29</strain>
    </source>
</reference>
<evidence type="ECO:0000313" key="1">
    <source>
        <dbReference type="EMBL" id="KML43238.1"/>
    </source>
</evidence>
<dbReference type="PATRIC" id="fig|292.27.peg.8829"/>
<dbReference type="AlphaFoldDB" id="A0A0J5Z0P5"/>
<name>A0A0J5Z0P5_BURCE</name>
<gene>
    <name evidence="1" type="ORF">VL15_37560</name>
</gene>
<sequence>MLILISMVEQIIEVDEVLFITGTRKLSIGTTAILSAGTGPPSESIALRTSVFDGIDRYRNHIGELGVFFSEQL</sequence>